<gene>
    <name evidence="1" type="ORF">GCM10011358_12540</name>
</gene>
<evidence type="ECO:0000313" key="2">
    <source>
        <dbReference type="Proteomes" id="UP000617355"/>
    </source>
</evidence>
<proteinExistence type="predicted"/>
<name>A0ABQ1QJH7_9RHOB</name>
<comment type="caution">
    <text evidence="1">The sequence shown here is derived from an EMBL/GenBank/DDBJ whole genome shotgun (WGS) entry which is preliminary data.</text>
</comment>
<keyword evidence="2" id="KW-1185">Reference proteome</keyword>
<organism evidence="1 2">
    <name type="scientific">Sinisalibacter lacisalsi</name>
    <dbReference type="NCBI Taxonomy" id="1526570"/>
    <lineage>
        <taxon>Bacteria</taxon>
        <taxon>Pseudomonadati</taxon>
        <taxon>Pseudomonadota</taxon>
        <taxon>Alphaproteobacteria</taxon>
        <taxon>Rhodobacterales</taxon>
        <taxon>Roseobacteraceae</taxon>
        <taxon>Sinisalibacter</taxon>
    </lineage>
</organism>
<protein>
    <submittedName>
        <fullName evidence="1">Uncharacterized protein</fullName>
    </submittedName>
</protein>
<sequence>MRFAAEKPIAGRIGLRAPAAGSTSALRSRAQRADNAGTLERLGRFEFLAQRHQTGHFRLRNVELLAAYSASEIAFTT</sequence>
<evidence type="ECO:0000313" key="1">
    <source>
        <dbReference type="EMBL" id="GGD29981.1"/>
    </source>
</evidence>
<dbReference type="EMBL" id="BMGI01000002">
    <property type="protein sequence ID" value="GGD29981.1"/>
    <property type="molecule type" value="Genomic_DNA"/>
</dbReference>
<dbReference type="Proteomes" id="UP000617355">
    <property type="component" value="Unassembled WGS sequence"/>
</dbReference>
<reference evidence="2" key="1">
    <citation type="journal article" date="2019" name="Int. J. Syst. Evol. Microbiol.">
        <title>The Global Catalogue of Microorganisms (GCM) 10K type strain sequencing project: providing services to taxonomists for standard genome sequencing and annotation.</title>
        <authorList>
            <consortium name="The Broad Institute Genomics Platform"/>
            <consortium name="The Broad Institute Genome Sequencing Center for Infectious Disease"/>
            <person name="Wu L."/>
            <person name="Ma J."/>
        </authorList>
    </citation>
    <scope>NUCLEOTIDE SEQUENCE [LARGE SCALE GENOMIC DNA]</scope>
    <source>
        <strain evidence="2">CGMCC 1.12922</strain>
    </source>
</reference>
<accession>A0ABQ1QJH7</accession>